<evidence type="ECO:0000313" key="1">
    <source>
        <dbReference type="EMBL" id="MDI5832500.1"/>
    </source>
</evidence>
<sequence length="338" mass="38642">METPTDKMTIAEQALCAATTKFQSRQKIATNKLQQLLIISFFNLDFMPVVKRLLCPIFGEFEIYGHYLVKSVGYDEDLARAIKSDLESVIYSAETHIIEQPFKPDWLDDYLLIGELGINHVSLKTSLPELKSREPMAGQADQVDWDTYTIASLKADIVDLITRNVRFDDEMAVKEKIESVFSELANDLDGRHALENLHHIELVMPITRKSEYHQLDGLSDIDAAANIREESRAYREAELFLNKNRITYSVINASVGDKIRGLISSDSVETIKLPPADIFDDLHEGFELTQCVVMSICRYCQIVSMSKMKKMLLEISQELDVRSFKLEYLKLIKLSYPF</sequence>
<keyword evidence="2" id="KW-1185">Reference proteome</keyword>
<comment type="caution">
    <text evidence="1">The sequence shown here is derived from an EMBL/GenBank/DDBJ whole genome shotgun (WGS) entry which is preliminary data.</text>
</comment>
<protein>
    <submittedName>
        <fullName evidence="1">Uncharacterized protein</fullName>
    </submittedName>
</protein>
<dbReference type="EMBL" id="JAOTLW010000013">
    <property type="protein sequence ID" value="MDI5832500.1"/>
    <property type="molecule type" value="Genomic_DNA"/>
</dbReference>
<evidence type="ECO:0000313" key="2">
    <source>
        <dbReference type="Proteomes" id="UP001159075"/>
    </source>
</evidence>
<accession>A0ABT6UDG2</accession>
<reference evidence="1 2" key="1">
    <citation type="submission" date="2022-09" db="EMBL/GenBank/DDBJ databases">
        <title>The outer-membrane cytochrome OmcA is essential for infection of Shewanella oneidensis by a zebrafish-associated bacteriophage.</title>
        <authorList>
            <person name="Grenfell A.W."/>
            <person name="Intile P."/>
            <person name="Mcfarlane J."/>
            <person name="Leung D."/>
            <person name="Abdalla K."/>
            <person name="Wold M."/>
            <person name="Kees E."/>
            <person name="Gralnick J."/>
        </authorList>
    </citation>
    <scope>NUCLEOTIDE SEQUENCE [LARGE SCALE GENOMIC DNA]</scope>
    <source>
        <strain evidence="1 2">NF-5</strain>
    </source>
</reference>
<name>A0ABT6UDG2_9GAMM</name>
<dbReference type="RefSeq" id="WP_282679465.1">
    <property type="nucleotide sequence ID" value="NZ_CP106875.1"/>
</dbReference>
<dbReference type="Proteomes" id="UP001159075">
    <property type="component" value="Unassembled WGS sequence"/>
</dbReference>
<gene>
    <name evidence="1" type="ORF">ODY93_13055</name>
</gene>
<organism evidence="1 2">
    <name type="scientific">Shewanella xiamenensis</name>
    <dbReference type="NCBI Taxonomy" id="332186"/>
    <lineage>
        <taxon>Bacteria</taxon>
        <taxon>Pseudomonadati</taxon>
        <taxon>Pseudomonadota</taxon>
        <taxon>Gammaproteobacteria</taxon>
        <taxon>Alteromonadales</taxon>
        <taxon>Shewanellaceae</taxon>
        <taxon>Shewanella</taxon>
    </lineage>
</organism>
<proteinExistence type="predicted"/>